<evidence type="ECO:0000256" key="1">
    <source>
        <dbReference type="SAM" id="MobiDB-lite"/>
    </source>
</evidence>
<reference evidence="2 3" key="1">
    <citation type="submission" date="2016-02" db="EMBL/GenBank/DDBJ databases">
        <title>Genome analysis of coral dinoflagellate symbionts highlights evolutionary adaptations to a symbiotic lifestyle.</title>
        <authorList>
            <person name="Aranda M."/>
            <person name="Li Y."/>
            <person name="Liew Y.J."/>
            <person name="Baumgarten S."/>
            <person name="Simakov O."/>
            <person name="Wilson M."/>
            <person name="Piel J."/>
            <person name="Ashoor H."/>
            <person name="Bougouffa S."/>
            <person name="Bajic V.B."/>
            <person name="Ryu T."/>
            <person name="Ravasi T."/>
            <person name="Bayer T."/>
            <person name="Micklem G."/>
            <person name="Kim H."/>
            <person name="Bhak J."/>
            <person name="Lajeunesse T.C."/>
            <person name="Voolstra C.R."/>
        </authorList>
    </citation>
    <scope>NUCLEOTIDE SEQUENCE [LARGE SCALE GENOMIC DNA]</scope>
    <source>
        <strain evidence="2 3">CCMP2467</strain>
    </source>
</reference>
<dbReference type="OMA" id="ATCFVEV"/>
<gene>
    <name evidence="2" type="ORF">AK812_SmicGene20429</name>
</gene>
<organism evidence="2 3">
    <name type="scientific">Symbiodinium microadriaticum</name>
    <name type="common">Dinoflagellate</name>
    <name type="synonym">Zooxanthella microadriatica</name>
    <dbReference type="NCBI Taxonomy" id="2951"/>
    <lineage>
        <taxon>Eukaryota</taxon>
        <taxon>Sar</taxon>
        <taxon>Alveolata</taxon>
        <taxon>Dinophyceae</taxon>
        <taxon>Suessiales</taxon>
        <taxon>Symbiodiniaceae</taxon>
        <taxon>Symbiodinium</taxon>
    </lineage>
</organism>
<dbReference type="OrthoDB" id="426104at2759"/>
<accession>A0A1Q9DQ10</accession>
<dbReference type="AlphaFoldDB" id="A0A1Q9DQ10"/>
<proteinExistence type="predicted"/>
<evidence type="ECO:0000313" key="2">
    <source>
        <dbReference type="EMBL" id="OLP97244.1"/>
    </source>
</evidence>
<dbReference type="EMBL" id="LSRX01000441">
    <property type="protein sequence ID" value="OLP97244.1"/>
    <property type="molecule type" value="Genomic_DNA"/>
</dbReference>
<dbReference type="Proteomes" id="UP000186817">
    <property type="component" value="Unassembled WGS sequence"/>
</dbReference>
<sequence length="230" mass="25192">MTRSSVAAFATRRAPVRRAALASLVALAGWRYCSVSLDFMAPVMLTSMKSREGSTAVEEKPKTRRKSEEEEFKDRLKEMNITLEESTGGPDDIIPGTTHGLPYVTCFVEYQDRSQRDEYGTVQAKDVLEEWVMRGDDQTVSSFTSWRQTMANTASLQCVETASKSVDDTMCIECVSPANAFAMSDVPNRIVGTVHPSSVMTFSGLDIRSCIASSFGPSGFCKSGTLSVPH</sequence>
<comment type="caution">
    <text evidence="2">The sequence shown here is derived from an EMBL/GenBank/DDBJ whole genome shotgun (WGS) entry which is preliminary data.</text>
</comment>
<name>A0A1Q9DQ10_SYMMI</name>
<evidence type="ECO:0000313" key="3">
    <source>
        <dbReference type="Proteomes" id="UP000186817"/>
    </source>
</evidence>
<feature type="region of interest" description="Disordered" evidence="1">
    <location>
        <begin position="50"/>
        <end position="73"/>
    </location>
</feature>
<protein>
    <submittedName>
        <fullName evidence="2">Uncharacterized protein</fullName>
    </submittedName>
</protein>
<keyword evidence="3" id="KW-1185">Reference proteome</keyword>